<gene>
    <name evidence="4" type="ORF">HMPREF0044_0843</name>
</gene>
<feature type="transmembrane region" description="Helical" evidence="2">
    <location>
        <begin position="18"/>
        <end position="38"/>
    </location>
</feature>
<evidence type="ECO:0000256" key="2">
    <source>
        <dbReference type="SAM" id="Phobius"/>
    </source>
</evidence>
<dbReference type="STRING" id="525245.HMPREF0044_0843"/>
<name>C0VZW5_9ACTO</name>
<reference evidence="4 5" key="1">
    <citation type="submission" date="2009-01" db="EMBL/GenBank/DDBJ databases">
        <authorList>
            <person name="Qin X."/>
            <person name="Bachman B."/>
            <person name="Battles P."/>
            <person name="Bell A."/>
            <person name="Bess C."/>
            <person name="Bickham C."/>
            <person name="Chaboub L."/>
            <person name="Chen D."/>
            <person name="Coyle M."/>
            <person name="Deiros D.R."/>
            <person name="Dinh H."/>
            <person name="Forbes L."/>
            <person name="Fowler G."/>
            <person name="Francisco L."/>
            <person name="Fu Q."/>
            <person name="Gubbala S."/>
            <person name="Hale W."/>
            <person name="Han Y."/>
            <person name="Hemphill L."/>
            <person name="Highlander S.K."/>
            <person name="Hirani K."/>
            <person name="Hogues M."/>
            <person name="Jackson L."/>
            <person name="Jakkamsetti A."/>
            <person name="Javaid M."/>
            <person name="Jiang H."/>
            <person name="Korchina V."/>
            <person name="Kovar C."/>
            <person name="Lara F."/>
            <person name="Lee S."/>
            <person name="Mata R."/>
            <person name="Mathew T."/>
            <person name="Moen C."/>
            <person name="Morales K."/>
            <person name="Munidasa M."/>
            <person name="Nazareth L."/>
            <person name="Ngo R."/>
            <person name="Nguyen L."/>
            <person name="Okwuonu G."/>
            <person name="Ongeri F."/>
            <person name="Patil S."/>
            <person name="Petrosino J."/>
            <person name="Pham C."/>
            <person name="Pham P."/>
            <person name="Pu L.-L."/>
            <person name="Puazo M."/>
            <person name="Raj R."/>
            <person name="Reid J."/>
            <person name="Rouhana J."/>
            <person name="Saada N."/>
            <person name="Shang Y."/>
            <person name="Simmons D."/>
            <person name="Thornton R."/>
            <person name="Warren J."/>
            <person name="Weissenberger G."/>
            <person name="Zhang J."/>
            <person name="Zhang L."/>
            <person name="Zhou C."/>
            <person name="Zhu D."/>
            <person name="Muzny D."/>
            <person name="Worley K."/>
            <person name="Gibbs R."/>
        </authorList>
    </citation>
    <scope>NUCLEOTIDE SEQUENCE [LARGE SCALE GENOMIC DNA]</scope>
    <source>
        <strain evidence="4 5">DSM 15436</strain>
    </source>
</reference>
<dbReference type="InterPro" id="IPR052196">
    <property type="entry name" value="Bact_Kbp"/>
</dbReference>
<dbReference type="Pfam" id="PF01476">
    <property type="entry name" value="LysM"/>
    <property type="match status" value="1"/>
</dbReference>
<dbReference type="PROSITE" id="PS51782">
    <property type="entry name" value="LYSM"/>
    <property type="match status" value="1"/>
</dbReference>
<dbReference type="EMBL" id="ACFG01000030">
    <property type="protein sequence ID" value="EEH63824.1"/>
    <property type="molecule type" value="Genomic_DNA"/>
</dbReference>
<dbReference type="Proteomes" id="UP000010301">
    <property type="component" value="Unassembled WGS sequence"/>
</dbReference>
<feature type="transmembrane region" description="Helical" evidence="2">
    <location>
        <begin position="59"/>
        <end position="79"/>
    </location>
</feature>
<dbReference type="Gene3D" id="3.10.350.10">
    <property type="entry name" value="LysM domain"/>
    <property type="match status" value="1"/>
</dbReference>
<accession>C0VZW5</accession>
<dbReference type="PANTHER" id="PTHR34700">
    <property type="entry name" value="POTASSIUM BINDING PROTEIN KBP"/>
    <property type="match status" value="1"/>
</dbReference>
<dbReference type="AlphaFoldDB" id="C0VZW5"/>
<evidence type="ECO:0000259" key="3">
    <source>
        <dbReference type="PROSITE" id="PS51782"/>
    </source>
</evidence>
<dbReference type="InterPro" id="IPR018392">
    <property type="entry name" value="LysM"/>
</dbReference>
<feature type="compositionally biased region" description="Low complexity" evidence="1">
    <location>
        <begin position="156"/>
        <end position="193"/>
    </location>
</feature>
<keyword evidence="2" id="KW-0472">Membrane</keyword>
<dbReference type="RefSeq" id="WP_006546615.1">
    <property type="nucleotide sequence ID" value="NZ_DS999543.1"/>
</dbReference>
<dbReference type="InterPro" id="IPR036779">
    <property type="entry name" value="LysM_dom_sf"/>
</dbReference>
<organism evidence="4 5">
    <name type="scientific">Gleimia coleocanis DSM 15436</name>
    <dbReference type="NCBI Taxonomy" id="525245"/>
    <lineage>
        <taxon>Bacteria</taxon>
        <taxon>Bacillati</taxon>
        <taxon>Actinomycetota</taxon>
        <taxon>Actinomycetes</taxon>
        <taxon>Actinomycetales</taxon>
        <taxon>Actinomycetaceae</taxon>
        <taxon>Gleimia</taxon>
    </lineage>
</organism>
<evidence type="ECO:0000313" key="4">
    <source>
        <dbReference type="EMBL" id="EEH63824.1"/>
    </source>
</evidence>
<keyword evidence="5" id="KW-1185">Reference proteome</keyword>
<dbReference type="SUPFAM" id="SSF54106">
    <property type="entry name" value="LysM domain"/>
    <property type="match status" value="1"/>
</dbReference>
<sequence length="254" mass="27030">MNTLPSTVSLLGFYRKSFLAIVFSAATTGLAGFTLLEIQPLLPANPVAVFNQPISTGSNLLLLPLVLAALLVMLISFWICVSHLSAAGAVTMSHLGYRVNLHSFSKSLWCAPSARKLLLRTVTTTILAATSISPAFASETTTPAEDLHWGTTTTVPSISPTAQPTTSSTSSDNTPSETTNPTNTTPESTPATSWTVREGDCLWDIAASQLASTDASKINEYWHQIWKANAEIIGSNPNLILPGQVLTLPSTHTH</sequence>
<proteinExistence type="predicted"/>
<dbReference type="CDD" id="cd00118">
    <property type="entry name" value="LysM"/>
    <property type="match status" value="1"/>
</dbReference>
<dbReference type="PANTHER" id="PTHR34700:SF4">
    <property type="entry name" value="PHAGE-LIKE ELEMENT PBSX PROTEIN XKDP"/>
    <property type="match status" value="1"/>
</dbReference>
<feature type="region of interest" description="Disordered" evidence="1">
    <location>
        <begin position="146"/>
        <end position="193"/>
    </location>
</feature>
<keyword evidence="2" id="KW-1133">Transmembrane helix</keyword>
<keyword evidence="2" id="KW-0812">Transmembrane</keyword>
<evidence type="ECO:0000256" key="1">
    <source>
        <dbReference type="SAM" id="MobiDB-lite"/>
    </source>
</evidence>
<protein>
    <submittedName>
        <fullName evidence="4">LysM domain protein</fullName>
    </submittedName>
</protein>
<comment type="caution">
    <text evidence="4">The sequence shown here is derived from an EMBL/GenBank/DDBJ whole genome shotgun (WGS) entry which is preliminary data.</text>
</comment>
<feature type="domain" description="LysM" evidence="3">
    <location>
        <begin position="192"/>
        <end position="248"/>
    </location>
</feature>
<evidence type="ECO:0000313" key="5">
    <source>
        <dbReference type="Proteomes" id="UP000010301"/>
    </source>
</evidence>
<dbReference type="HOGENOM" id="CLU_1092503_0_0_11"/>
<dbReference type="eggNOG" id="COG1652">
    <property type="taxonomic scope" value="Bacteria"/>
</dbReference>